<evidence type="ECO:0000313" key="1">
    <source>
        <dbReference type="EMBL" id="TGZ75088.1"/>
    </source>
</evidence>
<organism evidence="1 2">
    <name type="scientific">Opisthorchis felineus</name>
    <dbReference type="NCBI Taxonomy" id="147828"/>
    <lineage>
        <taxon>Eukaryota</taxon>
        <taxon>Metazoa</taxon>
        <taxon>Spiralia</taxon>
        <taxon>Lophotrochozoa</taxon>
        <taxon>Platyhelminthes</taxon>
        <taxon>Trematoda</taxon>
        <taxon>Digenea</taxon>
        <taxon>Opisthorchiida</taxon>
        <taxon>Opisthorchiata</taxon>
        <taxon>Opisthorchiidae</taxon>
        <taxon>Opisthorchis</taxon>
    </lineage>
</organism>
<gene>
    <name evidence="1" type="ORF">CRM22_000582</name>
</gene>
<protein>
    <submittedName>
        <fullName evidence="1">Uncharacterized protein</fullName>
    </submittedName>
</protein>
<reference evidence="1 2" key="1">
    <citation type="journal article" date="2019" name="BMC Genomics">
        <title>New insights from Opisthorchis felineus genome: update on genomics of the epidemiologically important liver flukes.</title>
        <authorList>
            <person name="Ershov N.I."/>
            <person name="Mordvinov V.A."/>
            <person name="Prokhortchouk E.B."/>
            <person name="Pakharukova M.Y."/>
            <person name="Gunbin K.V."/>
            <person name="Ustyantsev K."/>
            <person name="Genaev M.A."/>
            <person name="Blinov A.G."/>
            <person name="Mazur A."/>
            <person name="Boulygina E."/>
            <person name="Tsygankova S."/>
            <person name="Khrameeva E."/>
            <person name="Chekanov N."/>
            <person name="Fan G."/>
            <person name="Xiao A."/>
            <person name="Zhang H."/>
            <person name="Xu X."/>
            <person name="Yang H."/>
            <person name="Solovyev V."/>
            <person name="Lee S.M."/>
            <person name="Liu X."/>
            <person name="Afonnikov D.A."/>
            <person name="Skryabin K.G."/>
        </authorList>
    </citation>
    <scope>NUCLEOTIDE SEQUENCE [LARGE SCALE GENOMIC DNA]</scope>
    <source>
        <strain evidence="1">AK-0245</strain>
        <tissue evidence="1">Whole organism</tissue>
    </source>
</reference>
<comment type="caution">
    <text evidence="1">The sequence shown here is derived from an EMBL/GenBank/DDBJ whole genome shotgun (WGS) entry which is preliminary data.</text>
</comment>
<dbReference type="EMBL" id="SJOL01001110">
    <property type="protein sequence ID" value="TGZ75088.1"/>
    <property type="molecule type" value="Genomic_DNA"/>
</dbReference>
<proteinExistence type="predicted"/>
<evidence type="ECO:0000313" key="2">
    <source>
        <dbReference type="Proteomes" id="UP000308267"/>
    </source>
</evidence>
<keyword evidence="2" id="KW-1185">Reference proteome</keyword>
<name>A0A4S2MKJ7_OPIFE</name>
<dbReference type="Proteomes" id="UP000308267">
    <property type="component" value="Unassembled WGS sequence"/>
</dbReference>
<dbReference type="AlphaFoldDB" id="A0A4S2MKJ7"/>
<accession>A0A4S2MKJ7</accession>
<sequence>MHVCRFCSNSVCTTTFFRFWTLCVRVACEGPQNAVYELAKGEAVGSFLSASFAALCNAVFSGLCFHRVSACPSFLIYFRMIIARTRNSSTTVGGHRPTPGLDKNHQRLVVGPFRP</sequence>